<dbReference type="AlphaFoldDB" id="A0A0A9A370"/>
<protein>
    <submittedName>
        <fullName evidence="1">Uncharacterized protein</fullName>
    </submittedName>
</protein>
<proteinExistence type="predicted"/>
<name>A0A0A9A370_ARUDO</name>
<organism evidence="1">
    <name type="scientific">Arundo donax</name>
    <name type="common">Giant reed</name>
    <name type="synonym">Donax arundinaceus</name>
    <dbReference type="NCBI Taxonomy" id="35708"/>
    <lineage>
        <taxon>Eukaryota</taxon>
        <taxon>Viridiplantae</taxon>
        <taxon>Streptophyta</taxon>
        <taxon>Embryophyta</taxon>
        <taxon>Tracheophyta</taxon>
        <taxon>Spermatophyta</taxon>
        <taxon>Magnoliopsida</taxon>
        <taxon>Liliopsida</taxon>
        <taxon>Poales</taxon>
        <taxon>Poaceae</taxon>
        <taxon>PACMAD clade</taxon>
        <taxon>Arundinoideae</taxon>
        <taxon>Arundineae</taxon>
        <taxon>Arundo</taxon>
    </lineage>
</organism>
<reference evidence="1" key="1">
    <citation type="submission" date="2014-09" db="EMBL/GenBank/DDBJ databases">
        <authorList>
            <person name="Magalhaes I.L.F."/>
            <person name="Oliveira U."/>
            <person name="Santos F.R."/>
            <person name="Vidigal T.H.D.A."/>
            <person name="Brescovit A.D."/>
            <person name="Santos A.J."/>
        </authorList>
    </citation>
    <scope>NUCLEOTIDE SEQUENCE</scope>
    <source>
        <tissue evidence="1">Shoot tissue taken approximately 20 cm above the soil surface</tissue>
    </source>
</reference>
<reference evidence="1" key="2">
    <citation type="journal article" date="2015" name="Data Brief">
        <title>Shoot transcriptome of the giant reed, Arundo donax.</title>
        <authorList>
            <person name="Barrero R.A."/>
            <person name="Guerrero F.D."/>
            <person name="Moolhuijzen P."/>
            <person name="Goolsby J.A."/>
            <person name="Tidwell J."/>
            <person name="Bellgard S.E."/>
            <person name="Bellgard M.I."/>
        </authorList>
    </citation>
    <scope>NUCLEOTIDE SEQUENCE</scope>
    <source>
        <tissue evidence="1">Shoot tissue taken approximately 20 cm above the soil surface</tissue>
    </source>
</reference>
<dbReference type="EMBL" id="GBRH01252364">
    <property type="protein sequence ID" value="JAD45531.1"/>
    <property type="molecule type" value="Transcribed_RNA"/>
</dbReference>
<evidence type="ECO:0000313" key="1">
    <source>
        <dbReference type="EMBL" id="JAD45531.1"/>
    </source>
</evidence>
<sequence length="47" mass="5648">MWNEHINGEQFRSIFRPCLERGNFTRFPVKFLHSKQGLKFVKVIPTL</sequence>
<accession>A0A0A9A370</accession>